<dbReference type="InterPro" id="IPR013785">
    <property type="entry name" value="Aldolase_TIM"/>
</dbReference>
<accession>A0A6B9V6L4</accession>
<evidence type="ECO:0000256" key="1">
    <source>
        <dbReference type="ARBA" id="ARBA00009743"/>
    </source>
</evidence>
<keyword evidence="2" id="KW-0378">Hydrolase</keyword>
<dbReference type="PANTHER" id="PTHR11452:SF79">
    <property type="entry name" value="ALPHA-GALACTOSIDASE"/>
    <property type="match status" value="1"/>
</dbReference>
<dbReference type="Proteomes" id="UP000464620">
    <property type="component" value="Chromosome B09"/>
</dbReference>
<evidence type="ECO:0000313" key="5">
    <source>
        <dbReference type="Proteomes" id="UP000464620"/>
    </source>
</evidence>
<name>A0A6B9V6L4_ARAHY</name>
<dbReference type="AlphaFoldDB" id="A0A6B9V6L4"/>
<organism evidence="4 5">
    <name type="scientific">Arachis hypogaea</name>
    <name type="common">Peanut</name>
    <dbReference type="NCBI Taxonomy" id="3818"/>
    <lineage>
        <taxon>Eukaryota</taxon>
        <taxon>Viridiplantae</taxon>
        <taxon>Streptophyta</taxon>
        <taxon>Embryophyta</taxon>
        <taxon>Tracheophyta</taxon>
        <taxon>Spermatophyta</taxon>
        <taxon>Magnoliopsida</taxon>
        <taxon>eudicotyledons</taxon>
        <taxon>Gunneridae</taxon>
        <taxon>Pentapetalae</taxon>
        <taxon>rosids</taxon>
        <taxon>fabids</taxon>
        <taxon>Fabales</taxon>
        <taxon>Fabaceae</taxon>
        <taxon>Papilionoideae</taxon>
        <taxon>50 kb inversion clade</taxon>
        <taxon>dalbergioids sensu lato</taxon>
        <taxon>Dalbergieae</taxon>
        <taxon>Pterocarpus clade</taxon>
        <taxon>Arachis</taxon>
    </lineage>
</organism>
<evidence type="ECO:0000256" key="2">
    <source>
        <dbReference type="ARBA" id="ARBA00022801"/>
    </source>
</evidence>
<dbReference type="InterPro" id="IPR017853">
    <property type="entry name" value="GH"/>
</dbReference>
<dbReference type="GO" id="GO:0004553">
    <property type="term" value="F:hydrolase activity, hydrolyzing O-glycosyl compounds"/>
    <property type="evidence" value="ECO:0007669"/>
    <property type="project" value="InterPro"/>
</dbReference>
<dbReference type="Gene3D" id="3.20.20.70">
    <property type="entry name" value="Aldolase class I"/>
    <property type="match status" value="2"/>
</dbReference>
<evidence type="ECO:0000313" key="4">
    <source>
        <dbReference type="EMBL" id="QHN77029.1"/>
    </source>
</evidence>
<dbReference type="SUPFAM" id="SSF51445">
    <property type="entry name" value="(Trans)glycosidases"/>
    <property type="match status" value="1"/>
</dbReference>
<protein>
    <submittedName>
        <fullName evidence="4">Alpha-galactosidase A</fullName>
    </submittedName>
</protein>
<dbReference type="EMBL" id="CP031001">
    <property type="protein sequence ID" value="QHN77029.1"/>
    <property type="molecule type" value="Genomic_DNA"/>
</dbReference>
<dbReference type="InterPro" id="IPR002241">
    <property type="entry name" value="Glyco_hydro_27"/>
</dbReference>
<keyword evidence="3" id="KW-0326">Glycosidase</keyword>
<gene>
    <name evidence="4" type="ORF">DS421_19g649110</name>
</gene>
<proteinExistence type="inferred from homology"/>
<sequence>MGLSALHHELVDAVRRRQHTQQLLEPIPCRSPAINKPLEIYQVSADGGAYQESGRVWGAKEIAILARTCAWMPHGFMSVSTSLGAGKALLRSLYEQYASWGVDFVKHDYVFGDDLDLSEISYVSEVLRKLDRSIVCSLSLGTSVTPAMAKDVIGLVIMYRITGDEWDTWWDVKGHFDVTSVNEGPHRYYRLNLEKQKTQIILWVIAESPLMYGGDLRKIDPTTYGLITNPILLEINSFSSNNMEACEPHICYG</sequence>
<dbReference type="GO" id="GO:0005975">
    <property type="term" value="P:carbohydrate metabolic process"/>
    <property type="evidence" value="ECO:0007669"/>
    <property type="project" value="InterPro"/>
</dbReference>
<evidence type="ECO:0000256" key="3">
    <source>
        <dbReference type="ARBA" id="ARBA00023295"/>
    </source>
</evidence>
<dbReference type="PANTHER" id="PTHR11452">
    <property type="entry name" value="ALPHA-GALACTOSIDASE/ALPHA-N-ACETYLGALACTOSAMINIDASE"/>
    <property type="match status" value="1"/>
</dbReference>
<comment type="similarity">
    <text evidence="1">Belongs to the glycosyl hydrolase 27 family.</text>
</comment>
<reference evidence="4 5" key="1">
    <citation type="submission" date="2020-01" db="EMBL/GenBank/DDBJ databases">
        <title>Genome sequence of Arachis hypogaea, cultivar Shitouqi.</title>
        <authorList>
            <person name="Zhuang W."/>
            <person name="Chen H."/>
            <person name="Varshney R."/>
            <person name="Wang D."/>
            <person name="Ming R."/>
        </authorList>
    </citation>
    <scope>NUCLEOTIDE SEQUENCE [LARGE SCALE GENOMIC DNA]</scope>
    <source>
        <tissue evidence="4">Young leaf</tissue>
    </source>
</reference>